<dbReference type="Gene3D" id="3.30.870.10">
    <property type="entry name" value="Endonuclease Chain A"/>
    <property type="match status" value="2"/>
</dbReference>
<feature type="domain" description="Polyphosphate kinase C-terminal" evidence="11">
    <location>
        <begin position="520"/>
        <end position="690"/>
    </location>
</feature>
<evidence type="ECO:0000259" key="11">
    <source>
        <dbReference type="Pfam" id="PF13090"/>
    </source>
</evidence>
<feature type="binding site" evidence="6">
    <location>
        <position position="63"/>
    </location>
    <ligand>
        <name>ATP</name>
        <dbReference type="ChEBI" id="CHEBI:30616"/>
    </ligand>
</feature>
<evidence type="ECO:0000259" key="10">
    <source>
        <dbReference type="Pfam" id="PF13089"/>
    </source>
</evidence>
<dbReference type="PANTHER" id="PTHR30218">
    <property type="entry name" value="POLYPHOSPHATE KINASE"/>
    <property type="match status" value="1"/>
</dbReference>
<evidence type="ECO:0000313" key="13">
    <source>
        <dbReference type="EMBL" id="ACD83491.1"/>
    </source>
</evidence>
<dbReference type="SUPFAM" id="SSF56024">
    <property type="entry name" value="Phospholipase D/nuclease"/>
    <property type="match status" value="2"/>
</dbReference>
<evidence type="ECO:0000256" key="8">
    <source>
        <dbReference type="SAM" id="Coils"/>
    </source>
</evidence>
<feature type="domain" description="Polyphosphate kinase N-terminal" evidence="10">
    <location>
        <begin position="25"/>
        <end position="130"/>
    </location>
</feature>
<protein>
    <recommendedName>
        <fullName evidence="6 7">Polyphosphate kinase</fullName>
        <ecNumber evidence="6 7">2.7.4.1</ecNumber>
    </recommendedName>
    <alternativeName>
        <fullName evidence="6">ATP-polyphosphate phosphotransferase</fullName>
    </alternativeName>
    <alternativeName>
        <fullName evidence="6">Polyphosphoric acid kinase</fullName>
    </alternativeName>
</protein>
<dbReference type="Pfam" id="PF13090">
    <property type="entry name" value="PP_kinase_C"/>
    <property type="match status" value="1"/>
</dbReference>
<dbReference type="Pfam" id="PF13089">
    <property type="entry name" value="PP_kinase_N"/>
    <property type="match status" value="1"/>
</dbReference>
<dbReference type="NCBIfam" id="NF003921">
    <property type="entry name" value="PRK05443.2-2"/>
    <property type="match status" value="1"/>
</dbReference>
<dbReference type="EC" id="2.7.4.1" evidence="6 7"/>
<reference evidence="13 14" key="1">
    <citation type="journal article" date="2008" name="Biol. Direct">
        <title>Complete genome sequence of the extremely acidophilic methanotroph isolate V4, Methylacidiphilum infernorum, a representative of the bacterial phylum Verrucomicrobia.</title>
        <authorList>
            <person name="Hou S."/>
            <person name="Makarova K.S."/>
            <person name="Saw J.H."/>
            <person name="Senin P."/>
            <person name="Ly B.V."/>
            <person name="Zhou Z."/>
            <person name="Ren Y."/>
            <person name="Wang J."/>
            <person name="Galperin M.Y."/>
            <person name="Omelchenko M.V."/>
            <person name="Wolf Y.I."/>
            <person name="Yutin N."/>
            <person name="Koonin E.V."/>
            <person name="Stott M.B."/>
            <person name="Mountain B.W."/>
            <person name="Crowe M.A."/>
            <person name="Smirnova A.V."/>
            <person name="Dunfield P.F."/>
            <person name="Feng L."/>
            <person name="Wang L."/>
            <person name="Alam M."/>
        </authorList>
    </citation>
    <scope>NUCLEOTIDE SEQUENCE [LARGE SCALE GENOMIC DNA]</scope>
    <source>
        <strain evidence="14">Isolate V4</strain>
    </source>
</reference>
<organism evidence="13 14">
    <name type="scientific">Methylacidiphilum infernorum (isolate V4)</name>
    <name type="common">Methylokorus infernorum (strain V4)</name>
    <dbReference type="NCBI Taxonomy" id="481448"/>
    <lineage>
        <taxon>Bacteria</taxon>
        <taxon>Pseudomonadati</taxon>
        <taxon>Verrucomicrobiota</taxon>
        <taxon>Methylacidiphilae</taxon>
        <taxon>Methylacidiphilales</taxon>
        <taxon>Methylacidiphilaceae</taxon>
        <taxon>Methylacidiphilum (ex Ratnadevi et al. 2023)</taxon>
    </lineage>
</organism>
<dbReference type="HOGENOM" id="CLU_009678_5_0_0"/>
<keyword evidence="2 6" id="KW-0808">Transferase</keyword>
<dbReference type="PANTHER" id="PTHR30218:SF0">
    <property type="entry name" value="POLYPHOSPHATE KINASE"/>
    <property type="match status" value="1"/>
</dbReference>
<dbReference type="Pfam" id="PF17941">
    <property type="entry name" value="PP_kinase_C_1"/>
    <property type="match status" value="1"/>
</dbReference>
<dbReference type="InterPro" id="IPR025200">
    <property type="entry name" value="PPK_C_dom2"/>
</dbReference>
<dbReference type="SUPFAM" id="SSF140356">
    <property type="entry name" value="PPK N-terminal domain-like"/>
    <property type="match status" value="1"/>
</dbReference>
<evidence type="ECO:0000256" key="4">
    <source>
        <dbReference type="ARBA" id="ARBA00022777"/>
    </source>
</evidence>
<evidence type="ECO:0000259" key="12">
    <source>
        <dbReference type="Pfam" id="PF17941"/>
    </source>
</evidence>
<accession>B3DVY8</accession>
<dbReference type="NCBIfam" id="NF003918">
    <property type="entry name" value="PRK05443.1-2"/>
    <property type="match status" value="1"/>
</dbReference>
<dbReference type="InterPro" id="IPR036830">
    <property type="entry name" value="PP_kinase_middle_dom_sf"/>
</dbReference>
<dbReference type="Pfam" id="PF02503">
    <property type="entry name" value="PP_kinase"/>
    <property type="match status" value="1"/>
</dbReference>
<dbReference type="CDD" id="cd09168">
    <property type="entry name" value="PLDc_PaPPK1_C2_like"/>
    <property type="match status" value="1"/>
</dbReference>
<dbReference type="InterPro" id="IPR025198">
    <property type="entry name" value="PPK_N_dom"/>
</dbReference>
<evidence type="ECO:0000256" key="3">
    <source>
        <dbReference type="ARBA" id="ARBA00022741"/>
    </source>
</evidence>
<dbReference type="GO" id="GO:0005524">
    <property type="term" value="F:ATP binding"/>
    <property type="evidence" value="ECO:0007669"/>
    <property type="project" value="UniProtKB-KW"/>
</dbReference>
<keyword evidence="4 6" id="KW-0418">Kinase</keyword>
<evidence type="ECO:0000259" key="9">
    <source>
        <dbReference type="Pfam" id="PF02503"/>
    </source>
</evidence>
<dbReference type="Proteomes" id="UP000009149">
    <property type="component" value="Chromosome"/>
</dbReference>
<evidence type="ECO:0000313" key="14">
    <source>
        <dbReference type="Proteomes" id="UP000009149"/>
    </source>
</evidence>
<dbReference type="HAMAP" id="MF_00347">
    <property type="entry name" value="Polyphosphate_kinase"/>
    <property type="match status" value="1"/>
</dbReference>
<evidence type="ECO:0000256" key="1">
    <source>
        <dbReference type="ARBA" id="ARBA00022553"/>
    </source>
</evidence>
<dbReference type="InterPro" id="IPR041108">
    <property type="entry name" value="PP_kinase_C_1"/>
</dbReference>
<evidence type="ECO:0000256" key="2">
    <source>
        <dbReference type="ARBA" id="ARBA00022679"/>
    </source>
</evidence>
<feature type="binding site" evidence="6">
    <location>
        <position position="422"/>
    </location>
    <ligand>
        <name>Mg(2+)</name>
        <dbReference type="ChEBI" id="CHEBI:18420"/>
    </ligand>
</feature>
<keyword evidence="8" id="KW-0175">Coiled coil</keyword>
<dbReference type="CDD" id="cd09165">
    <property type="entry name" value="PLDc_PaPPK1_C1_like"/>
    <property type="match status" value="1"/>
</dbReference>
<dbReference type="InterPro" id="IPR036832">
    <property type="entry name" value="PPK_N_dom_sf"/>
</dbReference>
<dbReference type="KEGG" id="min:Minf_1437"/>
<dbReference type="NCBIfam" id="TIGR03705">
    <property type="entry name" value="poly_P_kin"/>
    <property type="match status" value="1"/>
</dbReference>
<dbReference type="RefSeq" id="WP_012463773.1">
    <property type="nucleotide sequence ID" value="NC_010794.1"/>
</dbReference>
<feature type="active site" description="Phosphohistidine intermediate" evidence="6">
    <location>
        <position position="452"/>
    </location>
</feature>
<dbReference type="GO" id="GO:0006799">
    <property type="term" value="P:polyphosphate biosynthetic process"/>
    <property type="evidence" value="ECO:0007669"/>
    <property type="project" value="UniProtKB-UniRule"/>
</dbReference>
<comment type="catalytic activity">
    <reaction evidence="6 7">
        <text>[phosphate](n) + ATP = [phosphate](n+1) + ADP</text>
        <dbReference type="Rhea" id="RHEA:19573"/>
        <dbReference type="Rhea" id="RHEA-COMP:9859"/>
        <dbReference type="Rhea" id="RHEA-COMP:14280"/>
        <dbReference type="ChEBI" id="CHEBI:16838"/>
        <dbReference type="ChEBI" id="CHEBI:30616"/>
        <dbReference type="ChEBI" id="CHEBI:456216"/>
        <dbReference type="EC" id="2.7.4.1"/>
    </reaction>
</comment>
<sequence>MKEGKTGVKLKTQSMISTFNKPEYFINRELSWLEFNARVLEEAADPKQPLLERLRFLCIFSSNLDEFFEIRVAGIKQQIENGSAEQTADGLTPLEVFEGIEKRTRQLVDTQYKIWAEEINPALKEQGIFLCNHKELTKSELEWCKNYFDKEIFPVLTPLAVDSSHPFPQLVNKCLNLILTLKRSHSPHSFNFGIVQIPRILPRLITLPGSNLQSGFRFILLSELIVNFLDSLFPGDEIQAVNFFRITRNSELYIDEEEAENLLQTVEEELKKRNRGNAVRLEIESSCSKELEKVLLEALHLDYRDSYRNPEPLNFLHLLSICNHEAFPHLRDRPWTPVIPAELSGKPDLFEVIRKEDILLHHPFESFGIIVDLLQKAAVDPSVLGIRMTLYRTSGDSPIVHALIRAAQNGKQVTALVEIKARFDEENNILWAKRMEEAGIHVLYGIVGLKTHCKMLEIIRRDPDGIRLYVHLATGNYHPSTARLYTDLSLLTTNVEITKEVATLFNILTGLSRFHGIEKLIVSPFNMARRIKELILREIENAKEGKKSRIIAKINALVDEDIIQHLYAASTAGVKIDLIVRGICCLRPGVPKVSENIRVISIVGRFLEHSRIFYFENGGNPEFYSGSADWMQRNFYRRIEIIFPIEDPKLKEKLNEILNAYLSDNVKARELLTNGKYKRLKAEKEPFQAQLYFREKARKEQQQRQSKGKEGTEISIYPIQFLAHPKQ</sequence>
<evidence type="ECO:0000256" key="6">
    <source>
        <dbReference type="HAMAP-Rule" id="MF_00347"/>
    </source>
</evidence>
<comment type="PTM">
    <text evidence="6 7">An intermediate of this reaction is the autophosphorylated ppk in which a phosphate is covalently linked to a histidine residue through a N-P bond.</text>
</comment>
<feature type="binding site" evidence="6">
    <location>
        <position position="581"/>
    </location>
    <ligand>
        <name>ATP</name>
        <dbReference type="ChEBI" id="CHEBI:30616"/>
    </ligand>
</feature>
<feature type="domain" description="Polyphosphate kinase middle" evidence="9">
    <location>
        <begin position="141"/>
        <end position="319"/>
    </location>
</feature>
<dbReference type="GO" id="GO:0009358">
    <property type="term" value="C:polyphosphate kinase complex"/>
    <property type="evidence" value="ECO:0007669"/>
    <property type="project" value="InterPro"/>
</dbReference>
<dbReference type="GO" id="GO:0008976">
    <property type="term" value="F:polyphosphate kinase activity"/>
    <property type="evidence" value="ECO:0007669"/>
    <property type="project" value="UniProtKB-UniRule"/>
</dbReference>
<gene>
    <name evidence="6 13" type="primary">ppk</name>
    <name evidence="13" type="ordered locus">Minf_1437</name>
</gene>
<dbReference type="eggNOG" id="COG0855">
    <property type="taxonomic scope" value="Bacteria"/>
</dbReference>
<dbReference type="InterPro" id="IPR024953">
    <property type="entry name" value="PP_kinase_middle"/>
</dbReference>
<dbReference type="Gene3D" id="3.30.1840.10">
    <property type="entry name" value="Polyphosphate kinase middle domain"/>
    <property type="match status" value="1"/>
</dbReference>
<dbReference type="SUPFAM" id="SSF143724">
    <property type="entry name" value="PHP14-like"/>
    <property type="match status" value="1"/>
</dbReference>
<dbReference type="InterPro" id="IPR003414">
    <property type="entry name" value="PP_kinase"/>
</dbReference>
<dbReference type="STRING" id="481448.Minf_1437"/>
<feature type="domain" description="Polyphosphate kinase C-terminal" evidence="12">
    <location>
        <begin position="349"/>
        <end position="512"/>
    </location>
</feature>
<dbReference type="EMBL" id="CP000975">
    <property type="protein sequence ID" value="ACD83491.1"/>
    <property type="molecule type" value="Genomic_DNA"/>
</dbReference>
<feature type="binding site" evidence="6">
    <location>
        <position position="392"/>
    </location>
    <ligand>
        <name>Mg(2+)</name>
        <dbReference type="ChEBI" id="CHEBI:18420"/>
    </ligand>
</feature>
<comment type="cofactor">
    <cofactor evidence="6">
        <name>Mg(2+)</name>
        <dbReference type="ChEBI" id="CHEBI:18420"/>
    </cofactor>
</comment>
<evidence type="ECO:0000256" key="7">
    <source>
        <dbReference type="RuleBase" id="RU003800"/>
    </source>
</evidence>
<evidence type="ECO:0000256" key="5">
    <source>
        <dbReference type="ARBA" id="ARBA00022840"/>
    </source>
</evidence>
<feature type="coiled-coil region" evidence="8">
    <location>
        <begin position="249"/>
        <end position="276"/>
    </location>
</feature>
<keyword evidence="5 6" id="KW-0067">ATP-binding</keyword>
<feature type="binding site" evidence="6">
    <location>
        <position position="485"/>
    </location>
    <ligand>
        <name>ATP</name>
        <dbReference type="ChEBI" id="CHEBI:30616"/>
    </ligand>
</feature>
<feature type="binding site" evidence="6">
    <location>
        <position position="609"/>
    </location>
    <ligand>
        <name>ATP</name>
        <dbReference type="ChEBI" id="CHEBI:30616"/>
    </ligand>
</feature>
<keyword evidence="6" id="KW-0460">Magnesium</keyword>
<dbReference type="GO" id="GO:0046872">
    <property type="term" value="F:metal ion binding"/>
    <property type="evidence" value="ECO:0007669"/>
    <property type="project" value="UniProtKB-KW"/>
</dbReference>
<name>B3DVY8_METI4</name>
<comment type="function">
    <text evidence="6 7">Catalyzes the reversible transfer of the terminal phosphate of ATP to form a long-chain polyphosphate (polyP).</text>
</comment>
<keyword evidence="6" id="KW-0479">Metal-binding</keyword>
<dbReference type="PIRSF" id="PIRSF015589">
    <property type="entry name" value="PP_kinase"/>
    <property type="match status" value="1"/>
</dbReference>
<dbReference type="Gene3D" id="1.20.58.310">
    <property type="entry name" value="Polyphosphate kinase N-terminal domain"/>
    <property type="match status" value="1"/>
</dbReference>
<dbReference type="AlphaFoldDB" id="B3DVY8"/>
<proteinExistence type="inferred from homology"/>
<dbReference type="NCBIfam" id="NF003917">
    <property type="entry name" value="PRK05443.1-1"/>
    <property type="match status" value="1"/>
</dbReference>
<comment type="similarity">
    <text evidence="6 7">Belongs to the polyphosphate kinase 1 (PPK1) family.</text>
</comment>
<keyword evidence="1 6" id="KW-0597">Phosphoprotein</keyword>
<keyword evidence="3 6" id="KW-0547">Nucleotide-binding</keyword>